<sequence>MKTNPILHFCILCIVFATPPLRLSFALVDKTNQTALLQKLITWDEYSVIVRDIFQKVRALGYSAVSFYLDWVLLEHEPGHVHMEGVFDLTEFFDAASGAGIYLIARPGPYINAEVSGGGFPGWLSRLPGRLRSTDENYLDAIAPYIKSTGESIAKGQITNGGPVILFQPENEYTLCVNTTGYTQVNNMTVGGIDSSCLDKEYMVYVQKKYREAGITVPYIIYDAFSVGNFAHGSGAGAGDIYSFDHYPLGWGVAPPDSSNWSAFLDPLRMYNFTLHNRMAPGSPMAISELQGGVPDPWGRPGVEQAAAHINSEFARVFYKFNYGFRVTIRLPRAPLFRVEFFDVQKKAAEVFRNSKYLGILRCCVLKHA</sequence>
<dbReference type="GO" id="GO:0004553">
    <property type="term" value="F:hydrolase activity, hydrolyzing O-glycosyl compounds"/>
    <property type="evidence" value="ECO:0007669"/>
    <property type="project" value="InterPro"/>
</dbReference>
<dbReference type="InterPro" id="IPR017853">
    <property type="entry name" value="GH"/>
</dbReference>
<comment type="caution">
    <text evidence="6">The sequence shown here is derived from an EMBL/GenBank/DDBJ whole genome shotgun (WGS) entry which is preliminary data.</text>
</comment>
<dbReference type="PRINTS" id="PR00742">
    <property type="entry name" value="GLHYDRLASE35"/>
</dbReference>
<gene>
    <name evidence="6" type="ORF">N7449_005059</name>
</gene>
<dbReference type="PANTHER" id="PTHR23421">
    <property type="entry name" value="BETA-GALACTOSIDASE RELATED"/>
    <property type="match status" value="1"/>
</dbReference>
<dbReference type="GO" id="GO:0005975">
    <property type="term" value="P:carbohydrate metabolic process"/>
    <property type="evidence" value="ECO:0007669"/>
    <property type="project" value="InterPro"/>
</dbReference>
<keyword evidence="2" id="KW-0378">Hydrolase</keyword>
<dbReference type="InterPro" id="IPR031330">
    <property type="entry name" value="Gly_Hdrlase_35_cat"/>
</dbReference>
<comment type="similarity">
    <text evidence="1">Belongs to the glycosyl hydrolase 35 family.</text>
</comment>
<evidence type="ECO:0000256" key="3">
    <source>
        <dbReference type="ARBA" id="ARBA00023295"/>
    </source>
</evidence>
<feature type="chain" id="PRO_5040794501" evidence="4">
    <location>
        <begin position="18"/>
        <end position="369"/>
    </location>
</feature>
<feature type="domain" description="Glycoside hydrolase 35 catalytic" evidence="5">
    <location>
        <begin position="51"/>
        <end position="320"/>
    </location>
</feature>
<feature type="signal peptide" evidence="4">
    <location>
        <begin position="1"/>
        <end position="17"/>
    </location>
</feature>
<dbReference type="InterPro" id="IPR019801">
    <property type="entry name" value="Glyco_hydro_35_CS"/>
</dbReference>
<evidence type="ECO:0000259" key="5">
    <source>
        <dbReference type="Pfam" id="PF01301"/>
    </source>
</evidence>
<dbReference type="PROSITE" id="PS01182">
    <property type="entry name" value="GLYCOSYL_HYDROL_F35"/>
    <property type="match status" value="1"/>
</dbReference>
<proteinExistence type="inferred from homology"/>
<dbReference type="SUPFAM" id="SSF51445">
    <property type="entry name" value="(Trans)glycosidases"/>
    <property type="match status" value="1"/>
</dbReference>
<reference evidence="6" key="1">
    <citation type="submission" date="2022-11" db="EMBL/GenBank/DDBJ databases">
        <authorList>
            <person name="Petersen C."/>
        </authorList>
    </citation>
    <scope>NUCLEOTIDE SEQUENCE</scope>
    <source>
        <strain evidence="6">IBT 20477</strain>
    </source>
</reference>
<accession>A0A9W9MKG4</accession>
<dbReference type="Proteomes" id="UP001150942">
    <property type="component" value="Unassembled WGS sequence"/>
</dbReference>
<name>A0A9W9MKG4_9EURO</name>
<keyword evidence="3" id="KW-0326">Glycosidase</keyword>
<evidence type="ECO:0000313" key="6">
    <source>
        <dbReference type="EMBL" id="KAJ5202980.1"/>
    </source>
</evidence>
<reference evidence="6" key="2">
    <citation type="journal article" date="2023" name="IMA Fungus">
        <title>Comparative genomic study of the Penicillium genus elucidates a diverse pangenome and 15 lateral gene transfer events.</title>
        <authorList>
            <person name="Petersen C."/>
            <person name="Sorensen T."/>
            <person name="Nielsen M.R."/>
            <person name="Sondergaard T.E."/>
            <person name="Sorensen J.L."/>
            <person name="Fitzpatrick D.A."/>
            <person name="Frisvad J.C."/>
            <person name="Nielsen K.L."/>
        </authorList>
    </citation>
    <scope>NUCLEOTIDE SEQUENCE</scope>
    <source>
        <strain evidence="6">IBT 20477</strain>
    </source>
</reference>
<protein>
    <submittedName>
        <fullName evidence="6">Beta-galactosidase</fullName>
    </submittedName>
</protein>
<organism evidence="6 7">
    <name type="scientific">Penicillium cf. viridicatum</name>
    <dbReference type="NCBI Taxonomy" id="2972119"/>
    <lineage>
        <taxon>Eukaryota</taxon>
        <taxon>Fungi</taxon>
        <taxon>Dikarya</taxon>
        <taxon>Ascomycota</taxon>
        <taxon>Pezizomycotina</taxon>
        <taxon>Eurotiomycetes</taxon>
        <taxon>Eurotiomycetidae</taxon>
        <taxon>Eurotiales</taxon>
        <taxon>Aspergillaceae</taxon>
        <taxon>Penicillium</taxon>
    </lineage>
</organism>
<dbReference type="InterPro" id="IPR001944">
    <property type="entry name" value="Glycoside_Hdrlase_35"/>
</dbReference>
<dbReference type="Gene3D" id="3.20.20.80">
    <property type="entry name" value="Glycosidases"/>
    <property type="match status" value="1"/>
</dbReference>
<dbReference type="OrthoDB" id="1657402at2759"/>
<keyword evidence="7" id="KW-1185">Reference proteome</keyword>
<evidence type="ECO:0000256" key="1">
    <source>
        <dbReference type="ARBA" id="ARBA00009809"/>
    </source>
</evidence>
<dbReference type="Pfam" id="PF01301">
    <property type="entry name" value="Glyco_hydro_35"/>
    <property type="match status" value="1"/>
</dbReference>
<dbReference type="AlphaFoldDB" id="A0A9W9MKG4"/>
<keyword evidence="4" id="KW-0732">Signal</keyword>
<dbReference type="EMBL" id="JAPQKQ010000003">
    <property type="protein sequence ID" value="KAJ5202980.1"/>
    <property type="molecule type" value="Genomic_DNA"/>
</dbReference>
<evidence type="ECO:0000256" key="2">
    <source>
        <dbReference type="ARBA" id="ARBA00022801"/>
    </source>
</evidence>
<evidence type="ECO:0000256" key="4">
    <source>
        <dbReference type="SAM" id="SignalP"/>
    </source>
</evidence>
<evidence type="ECO:0000313" key="7">
    <source>
        <dbReference type="Proteomes" id="UP001150942"/>
    </source>
</evidence>